<gene>
    <name evidence="3" type="ORF">RVY80_02730</name>
</gene>
<protein>
    <submittedName>
        <fullName evidence="3">Hydrogenase expression/formation C-terminal domain-containing protein</fullName>
    </submittedName>
</protein>
<comment type="caution">
    <text evidence="3">The sequence shown here is derived from an EMBL/GenBank/DDBJ whole genome shotgun (WGS) entry which is preliminary data.</text>
</comment>
<evidence type="ECO:0000256" key="1">
    <source>
        <dbReference type="ARBA" id="ARBA00010832"/>
    </source>
</evidence>
<dbReference type="Gene3D" id="3.30.1370.140">
    <property type="entry name" value="HupH hydrogenase expression protein, C-terminal domain"/>
    <property type="match status" value="1"/>
</dbReference>
<organism evidence="3 4">
    <name type="scientific">Veillonella absiana</name>
    <dbReference type="NCBI Taxonomy" id="3079305"/>
    <lineage>
        <taxon>Bacteria</taxon>
        <taxon>Bacillati</taxon>
        <taxon>Bacillota</taxon>
        <taxon>Negativicutes</taxon>
        <taxon>Veillonellales</taxon>
        <taxon>Veillonellaceae</taxon>
        <taxon>Veillonella</taxon>
    </lineage>
</organism>
<dbReference type="InterPro" id="IPR006894">
    <property type="entry name" value="HupH_Hydgase_express_prot_C"/>
</dbReference>
<sequence>MIEDYSNVRAVLAELKGALKTLRTTGEGYTIYVEKTGLSEEEQVEVLQTLGKGTVTIDFRETDQPVTWQESQFPGIWVGTFKNARNDGILHTIEVAYYPELAKTYDEDMIQAEDDLQSWIEASQL</sequence>
<reference evidence="3 4" key="1">
    <citation type="submission" date="2023-10" db="EMBL/GenBank/DDBJ databases">
        <title>Veillonella sp. nov., isolated from a pig farm feces dump.</title>
        <authorList>
            <person name="Chang Y.-H."/>
        </authorList>
    </citation>
    <scope>NUCLEOTIDE SEQUENCE [LARGE SCALE GENOMIC DNA]</scope>
    <source>
        <strain evidence="3 4">YH-vei2233</strain>
    </source>
</reference>
<evidence type="ECO:0000313" key="3">
    <source>
        <dbReference type="EMBL" id="MDV5087760.1"/>
    </source>
</evidence>
<evidence type="ECO:0000313" key="4">
    <source>
        <dbReference type="Proteomes" id="UP001272515"/>
    </source>
</evidence>
<proteinExistence type="inferred from homology"/>
<keyword evidence="4" id="KW-1185">Reference proteome</keyword>
<dbReference type="InterPro" id="IPR038527">
    <property type="entry name" value="HupH_C_sf"/>
</dbReference>
<name>A0ABU3Z768_9FIRM</name>
<dbReference type="EMBL" id="JAWJZB010000003">
    <property type="protein sequence ID" value="MDV5087760.1"/>
    <property type="molecule type" value="Genomic_DNA"/>
</dbReference>
<dbReference type="RefSeq" id="WP_295191714.1">
    <property type="nucleotide sequence ID" value="NZ_JAWJZA010000028.1"/>
</dbReference>
<dbReference type="Proteomes" id="UP001272515">
    <property type="component" value="Unassembled WGS sequence"/>
</dbReference>
<accession>A0ABU3Z768</accession>
<dbReference type="Pfam" id="PF04809">
    <property type="entry name" value="HupH_C"/>
    <property type="match status" value="1"/>
</dbReference>
<evidence type="ECO:0000259" key="2">
    <source>
        <dbReference type="Pfam" id="PF04809"/>
    </source>
</evidence>
<feature type="domain" description="HupH hydrogenase expression protein C-terminal" evidence="2">
    <location>
        <begin position="7"/>
        <end position="122"/>
    </location>
</feature>
<comment type="similarity">
    <text evidence="1">Belongs to the HupH/HyaF family.</text>
</comment>